<evidence type="ECO:0000313" key="3">
    <source>
        <dbReference type="Proteomes" id="UP001162164"/>
    </source>
</evidence>
<dbReference type="EMBL" id="JAPWTJ010000883">
    <property type="protein sequence ID" value="KAJ8975068.1"/>
    <property type="molecule type" value="Genomic_DNA"/>
</dbReference>
<feature type="compositionally biased region" description="Low complexity" evidence="1">
    <location>
        <begin position="213"/>
        <end position="251"/>
    </location>
</feature>
<feature type="region of interest" description="Disordered" evidence="1">
    <location>
        <begin position="476"/>
        <end position="528"/>
    </location>
</feature>
<feature type="compositionally biased region" description="Low complexity" evidence="1">
    <location>
        <begin position="266"/>
        <end position="286"/>
    </location>
</feature>
<feature type="compositionally biased region" description="Low complexity" evidence="1">
    <location>
        <begin position="355"/>
        <end position="384"/>
    </location>
</feature>
<name>A0ABQ9JBQ0_9CUCU</name>
<gene>
    <name evidence="2" type="ORF">NQ317_017548</name>
</gene>
<dbReference type="Proteomes" id="UP001162164">
    <property type="component" value="Unassembled WGS sequence"/>
</dbReference>
<keyword evidence="3" id="KW-1185">Reference proteome</keyword>
<evidence type="ECO:0000313" key="2">
    <source>
        <dbReference type="EMBL" id="KAJ8975068.1"/>
    </source>
</evidence>
<feature type="compositionally biased region" description="Basic and acidic residues" evidence="1">
    <location>
        <begin position="410"/>
        <end position="420"/>
    </location>
</feature>
<feature type="region of interest" description="Disordered" evidence="1">
    <location>
        <begin position="25"/>
        <end position="50"/>
    </location>
</feature>
<feature type="region of interest" description="Disordered" evidence="1">
    <location>
        <begin position="324"/>
        <end position="442"/>
    </location>
</feature>
<accession>A0ABQ9JBQ0</accession>
<feature type="compositionally biased region" description="Low complexity" evidence="1">
    <location>
        <begin position="327"/>
        <end position="346"/>
    </location>
</feature>
<organism evidence="2 3">
    <name type="scientific">Molorchus minor</name>
    <dbReference type="NCBI Taxonomy" id="1323400"/>
    <lineage>
        <taxon>Eukaryota</taxon>
        <taxon>Metazoa</taxon>
        <taxon>Ecdysozoa</taxon>
        <taxon>Arthropoda</taxon>
        <taxon>Hexapoda</taxon>
        <taxon>Insecta</taxon>
        <taxon>Pterygota</taxon>
        <taxon>Neoptera</taxon>
        <taxon>Endopterygota</taxon>
        <taxon>Coleoptera</taxon>
        <taxon>Polyphaga</taxon>
        <taxon>Cucujiformia</taxon>
        <taxon>Chrysomeloidea</taxon>
        <taxon>Cerambycidae</taxon>
        <taxon>Lamiinae</taxon>
        <taxon>Monochamini</taxon>
        <taxon>Molorchus</taxon>
    </lineage>
</organism>
<comment type="caution">
    <text evidence="2">The sequence shown here is derived from an EMBL/GenBank/DDBJ whole genome shotgun (WGS) entry which is preliminary data.</text>
</comment>
<evidence type="ECO:0000256" key="1">
    <source>
        <dbReference type="SAM" id="MobiDB-lite"/>
    </source>
</evidence>
<feature type="compositionally biased region" description="Low complexity" evidence="1">
    <location>
        <begin position="424"/>
        <end position="442"/>
    </location>
</feature>
<sequence>MSPTREDYVKPNLLKRQKNILRRCSGQKKGLSPFESPDEDITSSLRDEPASPDQIIEASFVVDQPGVAEETSDAQQLFKEATTAVPHFCPFSTSTVQDIQQVVTADIHSFESSEPPPPQSLDLDHPLMKCVYPLPTEGQQIDIKTENITPEFAEPAIVTPSEESKQEEVPTAPLDDVVLAAAAVATAATALGVAAVADKVSGKAEKEEKKPVSSITKKATTAKTGTSKTTPKTSTKTSKTPTSRLSSSPKTVPAKSSMAKPTLTATPRPITTKPSPKPKLPTTTPRSTEKKPLTNGDTQNDRSVYLGNKENRFRHNYKIRNIETSYRRTATTKTSSSTTSAFGTSAKPRPTSLISRTATSTTTKPATTTRSPPTKTTSPRTTTDPRPKLPTSTTLSKPRVPLTKTITKTADAEKQNKESANKLTASRSVTSATRTASGARTTTTTMRKFERARFQENSRQGVTLVTWKATAATTTRTNKTTTTTMKSTTAKKPAELVRNAANKTKTTKVEKPKRKRRIDGGSNGRDYD</sequence>
<feature type="compositionally biased region" description="Low complexity" evidence="1">
    <location>
        <begin position="476"/>
        <end position="491"/>
    </location>
</feature>
<proteinExistence type="predicted"/>
<reference evidence="2" key="1">
    <citation type="journal article" date="2023" name="Insect Mol. Biol.">
        <title>Genome sequencing provides insights into the evolution of gene families encoding plant cell wall-degrading enzymes in longhorned beetles.</title>
        <authorList>
            <person name="Shin N.R."/>
            <person name="Okamura Y."/>
            <person name="Kirsch R."/>
            <person name="Pauchet Y."/>
        </authorList>
    </citation>
    <scope>NUCLEOTIDE SEQUENCE</scope>
    <source>
        <strain evidence="2">MMC_N1</strain>
    </source>
</reference>
<feature type="region of interest" description="Disordered" evidence="1">
    <location>
        <begin position="199"/>
        <end position="310"/>
    </location>
</feature>
<feature type="compositionally biased region" description="Basic and acidic residues" evidence="1">
    <location>
        <begin position="200"/>
        <end position="211"/>
    </location>
</feature>
<protein>
    <submittedName>
        <fullName evidence="2">Uncharacterized protein</fullName>
    </submittedName>
</protein>